<evidence type="ECO:0000313" key="7">
    <source>
        <dbReference type="EMBL" id="KAJ6222124.1"/>
    </source>
</evidence>
<dbReference type="GO" id="GO:0006508">
    <property type="term" value="P:proteolysis"/>
    <property type="evidence" value="ECO:0007669"/>
    <property type="project" value="UniProtKB-KW"/>
</dbReference>
<sequence>MKEKIVFKYLVLLVLVSVDQAFSFQLIRGRPVGKHGLLGLPKTSESYVGDSLPKAQWFEQRLDHFDPVNTQTWKQRYFVNLNYFDRQSEAPIFLQLGGEGEADPIWLERGQIATNYAKHFKAGQVYLEHRYYGKSHPTVDMSTKNLQYLTSEQALQDAASFIEYFKKENNLPNNKWIVFGGSYSGSLAAWFRLKYPHLVSGAIASSAPVKAVLNFDTYLEVVDTSLGPKCVSNIRSAMNELEPLLDNENGWEILTKKFRLCDPLDGTNKDDVANFVSAVAGNFEGVVQYNKDNRKFEGAQAGNITIDVVCSTMTNVNGKSSIDRFAEVNSNLLDAYSQKCLDYKYENFIKQLREINFANGSMARQWTYQTCTEFGFFQSSDYPTQPFGNYFPIDFFVQQCIDIFGSKFNRKFIERSIEFTNNYYGGLNLTVSNVLFPNGLIDPWHALGVLHEINPSARPLIISGTAHCADMYPDSEDDPQSLKDARKKIKYAIGQFLQN</sequence>
<comment type="caution">
    <text evidence="7">The sequence shown here is derived from an EMBL/GenBank/DDBJ whole genome shotgun (WGS) entry which is preliminary data.</text>
</comment>
<dbReference type="PANTHER" id="PTHR11010">
    <property type="entry name" value="PROTEASE S28 PRO-X CARBOXYPEPTIDASE-RELATED"/>
    <property type="match status" value="1"/>
</dbReference>
<feature type="chain" id="PRO_5040501134" description="Blo t allergen" evidence="6">
    <location>
        <begin position="22"/>
        <end position="499"/>
    </location>
</feature>
<dbReference type="InterPro" id="IPR029058">
    <property type="entry name" value="AB_hydrolase_fold"/>
</dbReference>
<dbReference type="FunFam" id="1.20.120.980:FF:000003">
    <property type="entry name" value="Serine protease 16"/>
    <property type="match status" value="1"/>
</dbReference>
<dbReference type="OMA" id="HYAEHFG"/>
<dbReference type="GO" id="GO:0008239">
    <property type="term" value="F:dipeptidyl-peptidase activity"/>
    <property type="evidence" value="ECO:0007669"/>
    <property type="project" value="TreeGrafter"/>
</dbReference>
<evidence type="ECO:0000256" key="3">
    <source>
        <dbReference type="ARBA" id="ARBA00022729"/>
    </source>
</evidence>
<keyword evidence="2" id="KW-0645">Protease</keyword>
<evidence type="ECO:0008006" key="9">
    <source>
        <dbReference type="Google" id="ProtNLM"/>
    </source>
</evidence>
<dbReference type="PANTHER" id="PTHR11010:SF117">
    <property type="entry name" value="SERINE PROTEASE 16"/>
    <property type="match status" value="1"/>
</dbReference>
<dbReference type="InterPro" id="IPR042269">
    <property type="entry name" value="Ser_carbopepase_S28_SKS"/>
</dbReference>
<dbReference type="SUPFAM" id="SSF53474">
    <property type="entry name" value="alpha/beta-Hydrolases"/>
    <property type="match status" value="1"/>
</dbReference>
<dbReference type="GO" id="GO:0070008">
    <property type="term" value="F:serine-type exopeptidase activity"/>
    <property type="evidence" value="ECO:0007669"/>
    <property type="project" value="InterPro"/>
</dbReference>
<dbReference type="Proteomes" id="UP001142055">
    <property type="component" value="Chromosome 1"/>
</dbReference>
<keyword evidence="5" id="KW-0325">Glycoprotein</keyword>
<keyword evidence="8" id="KW-1185">Reference proteome</keyword>
<reference evidence="7" key="1">
    <citation type="submission" date="2022-12" db="EMBL/GenBank/DDBJ databases">
        <title>Genome assemblies of Blomia tropicalis.</title>
        <authorList>
            <person name="Cui Y."/>
        </authorList>
    </citation>
    <scope>NUCLEOTIDE SEQUENCE</scope>
    <source>
        <tissue evidence="7">Adult mites</tissue>
    </source>
</reference>
<evidence type="ECO:0000256" key="6">
    <source>
        <dbReference type="SAM" id="SignalP"/>
    </source>
</evidence>
<dbReference type="AlphaFoldDB" id="A0A9Q0MB01"/>
<dbReference type="InterPro" id="IPR008758">
    <property type="entry name" value="Peptidase_S28"/>
</dbReference>
<dbReference type="OrthoDB" id="1735038at2759"/>
<evidence type="ECO:0000256" key="5">
    <source>
        <dbReference type="ARBA" id="ARBA00023180"/>
    </source>
</evidence>
<dbReference type="Gene3D" id="1.20.120.980">
    <property type="entry name" value="Serine carboxypeptidase S28, SKS domain"/>
    <property type="match status" value="1"/>
</dbReference>
<feature type="signal peptide" evidence="6">
    <location>
        <begin position="1"/>
        <end position="21"/>
    </location>
</feature>
<evidence type="ECO:0000313" key="8">
    <source>
        <dbReference type="Proteomes" id="UP001142055"/>
    </source>
</evidence>
<dbReference type="Gene3D" id="3.40.50.1820">
    <property type="entry name" value="alpha/beta hydrolase"/>
    <property type="match status" value="1"/>
</dbReference>
<organism evidence="7 8">
    <name type="scientific">Blomia tropicalis</name>
    <name type="common">Mite</name>
    <dbReference type="NCBI Taxonomy" id="40697"/>
    <lineage>
        <taxon>Eukaryota</taxon>
        <taxon>Metazoa</taxon>
        <taxon>Ecdysozoa</taxon>
        <taxon>Arthropoda</taxon>
        <taxon>Chelicerata</taxon>
        <taxon>Arachnida</taxon>
        <taxon>Acari</taxon>
        <taxon>Acariformes</taxon>
        <taxon>Sarcoptiformes</taxon>
        <taxon>Astigmata</taxon>
        <taxon>Glycyphagoidea</taxon>
        <taxon>Echimyopodidae</taxon>
        <taxon>Blomia</taxon>
    </lineage>
</organism>
<keyword evidence="4" id="KW-0378">Hydrolase</keyword>
<comment type="similarity">
    <text evidence="1">Belongs to the peptidase S28 family.</text>
</comment>
<accession>A0A9Q0MB01</accession>
<evidence type="ECO:0000256" key="2">
    <source>
        <dbReference type="ARBA" id="ARBA00022670"/>
    </source>
</evidence>
<protein>
    <recommendedName>
        <fullName evidence="9">Blo t allergen</fullName>
    </recommendedName>
</protein>
<evidence type="ECO:0000256" key="1">
    <source>
        <dbReference type="ARBA" id="ARBA00011079"/>
    </source>
</evidence>
<dbReference type="EMBL" id="JAPWDV010000001">
    <property type="protein sequence ID" value="KAJ6222124.1"/>
    <property type="molecule type" value="Genomic_DNA"/>
</dbReference>
<evidence type="ECO:0000256" key="4">
    <source>
        <dbReference type="ARBA" id="ARBA00022801"/>
    </source>
</evidence>
<keyword evidence="3 6" id="KW-0732">Signal</keyword>
<proteinExistence type="inferred from homology"/>
<name>A0A9Q0MB01_BLOTA</name>
<gene>
    <name evidence="7" type="ORF">RDWZM_000669</name>
</gene>
<dbReference type="Pfam" id="PF05577">
    <property type="entry name" value="Peptidase_S28"/>
    <property type="match status" value="1"/>
</dbReference>